<feature type="non-terminal residue" evidence="1">
    <location>
        <position position="228"/>
    </location>
</feature>
<reference evidence="1" key="1">
    <citation type="journal article" date="2015" name="Nature">
        <title>Complex archaea that bridge the gap between prokaryotes and eukaryotes.</title>
        <authorList>
            <person name="Spang A."/>
            <person name="Saw J.H."/>
            <person name="Jorgensen S.L."/>
            <person name="Zaremba-Niedzwiedzka K."/>
            <person name="Martijn J."/>
            <person name="Lind A.E."/>
            <person name="van Eijk R."/>
            <person name="Schleper C."/>
            <person name="Guy L."/>
            <person name="Ettema T.J."/>
        </authorList>
    </citation>
    <scope>NUCLEOTIDE SEQUENCE</scope>
</reference>
<protein>
    <submittedName>
        <fullName evidence="1">Uncharacterized protein</fullName>
    </submittedName>
</protein>
<proteinExistence type="predicted"/>
<dbReference type="AlphaFoldDB" id="A0A0F8Z1S9"/>
<organism evidence="1">
    <name type="scientific">marine sediment metagenome</name>
    <dbReference type="NCBI Taxonomy" id="412755"/>
    <lineage>
        <taxon>unclassified sequences</taxon>
        <taxon>metagenomes</taxon>
        <taxon>ecological metagenomes</taxon>
    </lineage>
</organism>
<accession>A0A0F8Z1S9</accession>
<evidence type="ECO:0000313" key="1">
    <source>
        <dbReference type="EMBL" id="KKK80015.1"/>
    </source>
</evidence>
<gene>
    <name evidence="1" type="ORF">LCGC14_2827710</name>
</gene>
<sequence length="228" mass="25973">MKKIILLMFVMIFLVGTVQSFEFDNVKSYNVETKEVIIKNSLLGISWFSYGEVGSVQLVNYTGYCIPGNCYAYYKLDHKVEDYSLKGSKYYNKGQTELLTNRETEYEIFNPSTPYEVPIYEEVCSENIANQSQTCELKITKNEVRYGVWNTYDVLTKLSEGNYLLREKIDVNSGETVDVVPNFYGLDLTEWATFTGLSLIDSNTGTGTNIGIQQVASRHELATTFNMT</sequence>
<name>A0A0F8Z1S9_9ZZZZ</name>
<comment type="caution">
    <text evidence="1">The sequence shown here is derived from an EMBL/GenBank/DDBJ whole genome shotgun (WGS) entry which is preliminary data.</text>
</comment>
<dbReference type="EMBL" id="LAZR01053770">
    <property type="protein sequence ID" value="KKK80015.1"/>
    <property type="molecule type" value="Genomic_DNA"/>
</dbReference>